<gene>
    <name evidence="1" type="ORF">BJ138DRAFT_1076977</name>
</gene>
<name>A0ACB8ARR0_9AGAM</name>
<reference evidence="1" key="1">
    <citation type="journal article" date="2021" name="New Phytol.">
        <title>Evolutionary innovations through gain and loss of genes in the ectomycorrhizal Boletales.</title>
        <authorList>
            <person name="Wu G."/>
            <person name="Miyauchi S."/>
            <person name="Morin E."/>
            <person name="Kuo A."/>
            <person name="Drula E."/>
            <person name="Varga T."/>
            <person name="Kohler A."/>
            <person name="Feng B."/>
            <person name="Cao Y."/>
            <person name="Lipzen A."/>
            <person name="Daum C."/>
            <person name="Hundley H."/>
            <person name="Pangilinan J."/>
            <person name="Johnson J."/>
            <person name="Barry K."/>
            <person name="LaButti K."/>
            <person name="Ng V."/>
            <person name="Ahrendt S."/>
            <person name="Min B."/>
            <person name="Choi I.G."/>
            <person name="Park H."/>
            <person name="Plett J.M."/>
            <person name="Magnuson J."/>
            <person name="Spatafora J.W."/>
            <person name="Nagy L.G."/>
            <person name="Henrissat B."/>
            <person name="Grigoriev I.V."/>
            <person name="Yang Z.L."/>
            <person name="Xu J."/>
            <person name="Martin F.M."/>
        </authorList>
    </citation>
    <scope>NUCLEOTIDE SEQUENCE</scope>
    <source>
        <strain evidence="1">ATCC 28755</strain>
    </source>
</reference>
<keyword evidence="2" id="KW-1185">Reference proteome</keyword>
<accession>A0ACB8ARR0</accession>
<sequence length="282" mass="30810">MAPSSSPRLFNRTNTPSNAASHNNIGSIIGFVIAILLLCVAIAWVALHMYRKRVQVRQNAGLSSGSDTDIVNTKQEKATQFNGQASTNPPIFSRTRITPSIIFPDKVITRVPRSPVPDSPLGASSHTSVASARYFSPIKSPSSPRHHSRSSSGFSIYTRTSTAFPSDLADSSPPQMQSRPVHHLFVPVFPDELCLRRIGECLTIKQSFDDGWCIAIRTPERESLALSPDEAQGNVELGLVPAWVFSEVTDLQQRPIRSSSVDALQAKNAAKRDTVLSWSNFA</sequence>
<comment type="caution">
    <text evidence="1">The sequence shown here is derived from an EMBL/GenBank/DDBJ whole genome shotgun (WGS) entry which is preliminary data.</text>
</comment>
<organism evidence="1 2">
    <name type="scientific">Hygrophoropsis aurantiaca</name>
    <dbReference type="NCBI Taxonomy" id="72124"/>
    <lineage>
        <taxon>Eukaryota</taxon>
        <taxon>Fungi</taxon>
        <taxon>Dikarya</taxon>
        <taxon>Basidiomycota</taxon>
        <taxon>Agaricomycotina</taxon>
        <taxon>Agaricomycetes</taxon>
        <taxon>Agaricomycetidae</taxon>
        <taxon>Boletales</taxon>
        <taxon>Coniophorineae</taxon>
        <taxon>Hygrophoropsidaceae</taxon>
        <taxon>Hygrophoropsis</taxon>
    </lineage>
</organism>
<dbReference type="Proteomes" id="UP000790377">
    <property type="component" value="Unassembled WGS sequence"/>
</dbReference>
<proteinExistence type="predicted"/>
<evidence type="ECO:0000313" key="1">
    <source>
        <dbReference type="EMBL" id="KAH7915631.1"/>
    </source>
</evidence>
<evidence type="ECO:0000313" key="2">
    <source>
        <dbReference type="Proteomes" id="UP000790377"/>
    </source>
</evidence>
<protein>
    <submittedName>
        <fullName evidence="1">Uncharacterized protein</fullName>
    </submittedName>
</protein>
<dbReference type="EMBL" id="MU267598">
    <property type="protein sequence ID" value="KAH7915631.1"/>
    <property type="molecule type" value="Genomic_DNA"/>
</dbReference>